<evidence type="ECO:0000256" key="3">
    <source>
        <dbReference type="ARBA" id="ARBA00004496"/>
    </source>
</evidence>
<evidence type="ECO:0000313" key="10">
    <source>
        <dbReference type="Proteomes" id="UP000077266"/>
    </source>
</evidence>
<evidence type="ECO:0000256" key="7">
    <source>
        <dbReference type="ARBA" id="ARBA00023242"/>
    </source>
</evidence>
<dbReference type="AlphaFoldDB" id="A0A165R064"/>
<feature type="non-terminal residue" evidence="9">
    <location>
        <position position="108"/>
    </location>
</feature>
<feature type="domain" description="Restriction of telomere capping protein 4 C-terminal" evidence="8">
    <location>
        <begin position="5"/>
        <end position="108"/>
    </location>
</feature>
<dbReference type="PANTHER" id="PTHR41391">
    <property type="entry name" value="RESTRICTION OF TELOMERE CAPPING PROTEIN 4"/>
    <property type="match status" value="1"/>
</dbReference>
<dbReference type="InterPro" id="IPR028094">
    <property type="entry name" value="RTC4_C"/>
</dbReference>
<gene>
    <name evidence="9" type="ORF">EXIGLDRAFT_594328</name>
</gene>
<reference evidence="9 10" key="1">
    <citation type="journal article" date="2016" name="Mol. Biol. Evol.">
        <title>Comparative Genomics of Early-Diverging Mushroom-Forming Fungi Provides Insights into the Origins of Lignocellulose Decay Capabilities.</title>
        <authorList>
            <person name="Nagy L.G."/>
            <person name="Riley R."/>
            <person name="Tritt A."/>
            <person name="Adam C."/>
            <person name="Daum C."/>
            <person name="Floudas D."/>
            <person name="Sun H."/>
            <person name="Yadav J.S."/>
            <person name="Pangilinan J."/>
            <person name="Larsson K.H."/>
            <person name="Matsuura K."/>
            <person name="Barry K."/>
            <person name="Labutti K."/>
            <person name="Kuo R."/>
            <person name="Ohm R.A."/>
            <person name="Bhattacharya S.S."/>
            <person name="Shirouzu T."/>
            <person name="Yoshinaga Y."/>
            <person name="Martin F.M."/>
            <person name="Grigoriev I.V."/>
            <person name="Hibbett D.S."/>
        </authorList>
    </citation>
    <scope>NUCLEOTIDE SEQUENCE [LARGE SCALE GENOMIC DNA]</scope>
    <source>
        <strain evidence="9 10">HHB12029</strain>
    </source>
</reference>
<dbReference type="Proteomes" id="UP000077266">
    <property type="component" value="Unassembled WGS sequence"/>
</dbReference>
<dbReference type="PANTHER" id="PTHR41391:SF1">
    <property type="entry name" value="RESTRICTION OF TELOMERE CAPPING PROTEIN 4"/>
    <property type="match status" value="1"/>
</dbReference>
<evidence type="ECO:0000256" key="4">
    <source>
        <dbReference type="ARBA" id="ARBA00009461"/>
    </source>
</evidence>
<dbReference type="Pfam" id="PF14474">
    <property type="entry name" value="RTC4"/>
    <property type="match status" value="1"/>
</dbReference>
<comment type="subcellular location">
    <subcellularLocation>
        <location evidence="3">Cytoplasm</location>
    </subcellularLocation>
    <subcellularLocation>
        <location evidence="2">Nucleus</location>
    </subcellularLocation>
</comment>
<dbReference type="InterPro" id="IPR039024">
    <property type="entry name" value="RTC4"/>
</dbReference>
<protein>
    <recommendedName>
        <fullName evidence="5">Restriction of telomere capping protein 4</fullName>
    </recommendedName>
</protein>
<name>A0A165R064_EXIGL</name>
<evidence type="ECO:0000256" key="2">
    <source>
        <dbReference type="ARBA" id="ARBA00004123"/>
    </source>
</evidence>
<organism evidence="9 10">
    <name type="scientific">Exidia glandulosa HHB12029</name>
    <dbReference type="NCBI Taxonomy" id="1314781"/>
    <lineage>
        <taxon>Eukaryota</taxon>
        <taxon>Fungi</taxon>
        <taxon>Dikarya</taxon>
        <taxon>Basidiomycota</taxon>
        <taxon>Agaricomycotina</taxon>
        <taxon>Agaricomycetes</taxon>
        <taxon>Auriculariales</taxon>
        <taxon>Exidiaceae</taxon>
        <taxon>Exidia</taxon>
    </lineage>
</organism>
<comment type="similarity">
    <text evidence="4">Belongs to the RTC4 family.</text>
</comment>
<proteinExistence type="inferred from homology"/>
<evidence type="ECO:0000313" key="9">
    <source>
        <dbReference type="EMBL" id="KZW04305.1"/>
    </source>
</evidence>
<dbReference type="SMART" id="SM01312">
    <property type="entry name" value="RTC4"/>
    <property type="match status" value="1"/>
</dbReference>
<dbReference type="InParanoid" id="A0A165R064"/>
<evidence type="ECO:0000256" key="5">
    <source>
        <dbReference type="ARBA" id="ARBA00015162"/>
    </source>
</evidence>
<dbReference type="GO" id="GO:0005634">
    <property type="term" value="C:nucleus"/>
    <property type="evidence" value="ECO:0007669"/>
    <property type="project" value="UniProtKB-SubCell"/>
</dbReference>
<keyword evidence="7" id="KW-0539">Nucleus</keyword>
<evidence type="ECO:0000259" key="8">
    <source>
        <dbReference type="SMART" id="SM01312"/>
    </source>
</evidence>
<dbReference type="EMBL" id="KV425882">
    <property type="protein sequence ID" value="KZW04305.1"/>
    <property type="molecule type" value="Genomic_DNA"/>
</dbReference>
<evidence type="ECO:0000256" key="1">
    <source>
        <dbReference type="ARBA" id="ARBA00002738"/>
    </source>
</evidence>
<dbReference type="OrthoDB" id="128308at2759"/>
<keyword evidence="6" id="KW-0963">Cytoplasm</keyword>
<sequence>MEHVVTVGARAAESAMGQYATMDRVQPGYYGERGVVVIQQALLAMYPPEALRLVQARLSPLTSTTFLHSVLVPEVGLALIMEDSRQPREAALKIMRNSTRYGTMMFRD</sequence>
<accession>A0A165R064</accession>
<keyword evidence="10" id="KW-1185">Reference proteome</keyword>
<evidence type="ECO:0000256" key="6">
    <source>
        <dbReference type="ARBA" id="ARBA00022490"/>
    </source>
</evidence>
<dbReference type="GO" id="GO:0005737">
    <property type="term" value="C:cytoplasm"/>
    <property type="evidence" value="ECO:0007669"/>
    <property type="project" value="UniProtKB-SubCell"/>
</dbReference>
<comment type="function">
    <text evidence="1">May be involved in a process influencing telomere capping.</text>
</comment>